<keyword evidence="2" id="KW-1185">Reference proteome</keyword>
<organism evidence="1 2">
    <name type="scientific">Acidocella aromatica</name>
    <dbReference type="NCBI Taxonomy" id="1303579"/>
    <lineage>
        <taxon>Bacteria</taxon>
        <taxon>Pseudomonadati</taxon>
        <taxon>Pseudomonadota</taxon>
        <taxon>Alphaproteobacteria</taxon>
        <taxon>Acetobacterales</taxon>
        <taxon>Acidocellaceae</taxon>
        <taxon>Acidocella</taxon>
    </lineage>
</organism>
<sequence>MTEIKPTNSTPNPTAPTDEALIRRDLYWEDFIKSQRAEIKERFTHLVVSLDQAAQERIRTSCDLPPMPPWWWERVEMHLENYRVSKLPKFSPQVIAAAKRLRFELNPYCSEISHPALVDELDTFLEAAEFSEKMDRPKQPKRPTNHEDPAVIAFLGSLWKYAMKRNPGATTEGPFARFLIATLNEVSIPMQGRTIRKHVETLLQPPWYTKDGEWALFPPPPHETP</sequence>
<reference evidence="1 2" key="1">
    <citation type="submission" date="2020-08" db="EMBL/GenBank/DDBJ databases">
        <title>Genomic Encyclopedia of Type Strains, Phase IV (KMG-IV): sequencing the most valuable type-strain genomes for metagenomic binning, comparative biology and taxonomic classification.</title>
        <authorList>
            <person name="Goeker M."/>
        </authorList>
    </citation>
    <scope>NUCLEOTIDE SEQUENCE [LARGE SCALE GENOMIC DNA]</scope>
    <source>
        <strain evidence="1 2">DSM 27026</strain>
    </source>
</reference>
<accession>A0A840VRV2</accession>
<evidence type="ECO:0000313" key="1">
    <source>
        <dbReference type="EMBL" id="MBB5374321.1"/>
    </source>
</evidence>
<comment type="caution">
    <text evidence="1">The sequence shown here is derived from an EMBL/GenBank/DDBJ whole genome shotgun (WGS) entry which is preliminary data.</text>
</comment>
<evidence type="ECO:0000313" key="2">
    <source>
        <dbReference type="Proteomes" id="UP000553706"/>
    </source>
</evidence>
<dbReference type="EMBL" id="JACHFJ010000015">
    <property type="protein sequence ID" value="MBB5374321.1"/>
    <property type="molecule type" value="Genomic_DNA"/>
</dbReference>
<dbReference type="Proteomes" id="UP000553706">
    <property type="component" value="Unassembled WGS sequence"/>
</dbReference>
<dbReference type="RefSeq" id="WP_183267344.1">
    <property type="nucleotide sequence ID" value="NZ_JACHFJ010000015.1"/>
</dbReference>
<dbReference type="AlphaFoldDB" id="A0A840VRV2"/>
<protein>
    <submittedName>
        <fullName evidence="1">Uncharacterized protein</fullName>
    </submittedName>
</protein>
<name>A0A840VRV2_9PROT</name>
<gene>
    <name evidence="1" type="ORF">HNP71_002593</name>
</gene>
<proteinExistence type="predicted"/>